<proteinExistence type="predicted"/>
<evidence type="ECO:0000256" key="1">
    <source>
        <dbReference type="SAM" id="MobiDB-lite"/>
    </source>
</evidence>
<feature type="compositionally biased region" description="Basic and acidic residues" evidence="1">
    <location>
        <begin position="59"/>
        <end position="73"/>
    </location>
</feature>
<dbReference type="GeneID" id="117642461"/>
<gene>
    <name evidence="3" type="primary">LOC117642461</name>
</gene>
<keyword evidence="2" id="KW-1185">Reference proteome</keyword>
<evidence type="ECO:0000313" key="2">
    <source>
        <dbReference type="Proteomes" id="UP000515158"/>
    </source>
</evidence>
<evidence type="ECO:0000313" key="3">
    <source>
        <dbReference type="RefSeq" id="XP_034236589.1"/>
    </source>
</evidence>
<reference evidence="3" key="1">
    <citation type="submission" date="2025-08" db="UniProtKB">
        <authorList>
            <consortium name="RefSeq"/>
        </authorList>
    </citation>
    <scope>IDENTIFICATION</scope>
    <source>
        <tissue evidence="3">Total insect</tissue>
    </source>
</reference>
<dbReference type="RefSeq" id="XP_034236589.1">
    <property type="nucleotide sequence ID" value="XM_034380698.1"/>
</dbReference>
<accession>A0A6P8ZK70</accession>
<dbReference type="InParanoid" id="A0A6P8ZK70"/>
<dbReference type="KEGG" id="tpal:117642461"/>
<organism evidence="3">
    <name type="scientific">Thrips palmi</name>
    <name type="common">Melon thrips</name>
    <dbReference type="NCBI Taxonomy" id="161013"/>
    <lineage>
        <taxon>Eukaryota</taxon>
        <taxon>Metazoa</taxon>
        <taxon>Ecdysozoa</taxon>
        <taxon>Arthropoda</taxon>
        <taxon>Hexapoda</taxon>
        <taxon>Insecta</taxon>
        <taxon>Pterygota</taxon>
        <taxon>Neoptera</taxon>
        <taxon>Paraneoptera</taxon>
        <taxon>Thysanoptera</taxon>
        <taxon>Terebrantia</taxon>
        <taxon>Thripoidea</taxon>
        <taxon>Thripidae</taxon>
        <taxon>Thrips</taxon>
    </lineage>
</organism>
<sequence>MSCLDLMENVIVGVHEPLSLENVANAFRDTFQLHAGLLDITLRREGFEVFVQCNGEDPNLDHPRFEGNVRDGVRGQGQEQQPADGEEDGGEAEDLLELPDLDDALQRAPLNIEDFSLPSFPR</sequence>
<name>A0A6P8ZK70_THRPL</name>
<feature type="region of interest" description="Disordered" evidence="1">
    <location>
        <begin position="58"/>
        <end position="92"/>
    </location>
</feature>
<dbReference type="Proteomes" id="UP000515158">
    <property type="component" value="Unplaced"/>
</dbReference>
<protein>
    <submittedName>
        <fullName evidence="3">Uncharacterized protein LOC117642461</fullName>
    </submittedName>
</protein>
<dbReference type="AlphaFoldDB" id="A0A6P8ZK70"/>